<feature type="region of interest" description="Disordered" evidence="1">
    <location>
        <begin position="87"/>
        <end position="127"/>
    </location>
</feature>
<dbReference type="Proteomes" id="UP000593998">
    <property type="component" value="Chromosome"/>
</dbReference>
<evidence type="ECO:0000259" key="2">
    <source>
        <dbReference type="PROSITE" id="PS50943"/>
    </source>
</evidence>
<gene>
    <name evidence="3" type="ORF">ASJ30_07330</name>
    <name evidence="4" type="ORF">IGS73_08355</name>
</gene>
<dbReference type="Gene3D" id="1.10.260.40">
    <property type="entry name" value="lambda repressor-like DNA-binding domains"/>
    <property type="match status" value="1"/>
</dbReference>
<reference evidence="3 5" key="1">
    <citation type="submission" date="2015-11" db="EMBL/GenBank/DDBJ databases">
        <authorList>
            <person name="Zhang Y."/>
            <person name="Guo Z."/>
        </authorList>
    </citation>
    <scope>NUCLEOTIDE SEQUENCE [LARGE SCALE GENOMIC DNA]</scope>
    <source>
        <strain evidence="3 5">YFY001</strain>
    </source>
</reference>
<dbReference type="PROSITE" id="PS50943">
    <property type="entry name" value="HTH_CROC1"/>
    <property type="match status" value="1"/>
</dbReference>
<feature type="domain" description="HTH cro/C1-type" evidence="2">
    <location>
        <begin position="34"/>
        <end position="87"/>
    </location>
</feature>
<dbReference type="RefSeq" id="WP_072624528.1">
    <property type="nucleotide sequence ID" value="NZ_CP013290.1"/>
</dbReference>
<keyword evidence="5" id="KW-1185">Reference proteome</keyword>
<dbReference type="KEGG" id="jte:ASJ30_07330"/>
<dbReference type="Pfam" id="PF01381">
    <property type="entry name" value="HTH_3"/>
    <property type="match status" value="1"/>
</dbReference>
<evidence type="ECO:0000256" key="1">
    <source>
        <dbReference type="SAM" id="MobiDB-lite"/>
    </source>
</evidence>
<sequence length="180" mass="19661">MSTPRGYAHPSKAAELDRARAGLSIADRVGLLSRRHRRLHHLSQRDMAAEIGWSRSSLGRLESDAGALTVAKVDGLLRHIGFRLALLPVDPAPPDPEEPDPEPPDPVATAMPIPRPPGLVGAEPPSTWWGAEDLLARDAGSRRPPPDAQVTWHTAQELREDSTLKGRAWTWRRPQRGSAA</sequence>
<evidence type="ECO:0000313" key="4">
    <source>
        <dbReference type="EMBL" id="QOK24327.1"/>
    </source>
</evidence>
<dbReference type="SMART" id="SM00530">
    <property type="entry name" value="HTH_XRE"/>
    <property type="match status" value="1"/>
</dbReference>
<dbReference type="InterPro" id="IPR001387">
    <property type="entry name" value="Cro/C1-type_HTH"/>
</dbReference>
<reference evidence="4 6" key="2">
    <citation type="submission" date="2020-10" db="EMBL/GenBank/DDBJ databases">
        <title>Janibacter indicus TT2 genome sequence.</title>
        <authorList>
            <person name="Lee K."/>
            <person name="Ganzorig M."/>
        </authorList>
    </citation>
    <scope>NUCLEOTIDE SEQUENCE [LARGE SCALE GENOMIC DNA]</scope>
    <source>
        <strain evidence="4 6">TT2</strain>
    </source>
</reference>
<dbReference type="EMBL" id="CP013290">
    <property type="protein sequence ID" value="APH01378.1"/>
    <property type="molecule type" value="Genomic_DNA"/>
</dbReference>
<accession>A0A1L3MGH5</accession>
<evidence type="ECO:0000313" key="3">
    <source>
        <dbReference type="EMBL" id="APH01378.1"/>
    </source>
</evidence>
<dbReference type="AlphaFoldDB" id="A0A1L3MGH5"/>
<evidence type="ECO:0000313" key="5">
    <source>
        <dbReference type="Proteomes" id="UP000182938"/>
    </source>
</evidence>
<dbReference type="EMBL" id="CP062789">
    <property type="protein sequence ID" value="QOK24327.1"/>
    <property type="molecule type" value="Genomic_DNA"/>
</dbReference>
<protein>
    <submittedName>
        <fullName evidence="4">Helix-turn-helix transcriptional regulator</fullName>
    </submittedName>
</protein>
<evidence type="ECO:0000313" key="6">
    <source>
        <dbReference type="Proteomes" id="UP000593998"/>
    </source>
</evidence>
<dbReference type="Proteomes" id="UP000182938">
    <property type="component" value="Chromosome"/>
</dbReference>
<organism evidence="3 5">
    <name type="scientific">Janibacter indicus</name>
    <dbReference type="NCBI Taxonomy" id="857417"/>
    <lineage>
        <taxon>Bacteria</taxon>
        <taxon>Bacillati</taxon>
        <taxon>Actinomycetota</taxon>
        <taxon>Actinomycetes</taxon>
        <taxon>Micrococcales</taxon>
        <taxon>Intrasporangiaceae</taxon>
        <taxon>Janibacter</taxon>
    </lineage>
</organism>
<name>A0A1L3MGH5_9MICO</name>
<proteinExistence type="predicted"/>
<dbReference type="GO" id="GO:0003677">
    <property type="term" value="F:DNA binding"/>
    <property type="evidence" value="ECO:0007669"/>
    <property type="project" value="InterPro"/>
</dbReference>
<dbReference type="SUPFAM" id="SSF47413">
    <property type="entry name" value="lambda repressor-like DNA-binding domains"/>
    <property type="match status" value="1"/>
</dbReference>
<dbReference type="CDD" id="cd00093">
    <property type="entry name" value="HTH_XRE"/>
    <property type="match status" value="1"/>
</dbReference>
<feature type="region of interest" description="Disordered" evidence="1">
    <location>
        <begin position="159"/>
        <end position="180"/>
    </location>
</feature>
<dbReference type="InterPro" id="IPR010982">
    <property type="entry name" value="Lambda_DNA-bd_dom_sf"/>
</dbReference>